<evidence type="ECO:0000313" key="2">
    <source>
        <dbReference type="EMBL" id="GMN59935.1"/>
    </source>
</evidence>
<evidence type="ECO:0000256" key="1">
    <source>
        <dbReference type="SAM" id="MobiDB-lite"/>
    </source>
</evidence>
<keyword evidence="3" id="KW-1185">Reference proteome</keyword>
<evidence type="ECO:0000313" key="3">
    <source>
        <dbReference type="Proteomes" id="UP001187192"/>
    </source>
</evidence>
<organism evidence="2 3">
    <name type="scientific">Ficus carica</name>
    <name type="common">Common fig</name>
    <dbReference type="NCBI Taxonomy" id="3494"/>
    <lineage>
        <taxon>Eukaryota</taxon>
        <taxon>Viridiplantae</taxon>
        <taxon>Streptophyta</taxon>
        <taxon>Embryophyta</taxon>
        <taxon>Tracheophyta</taxon>
        <taxon>Spermatophyta</taxon>
        <taxon>Magnoliopsida</taxon>
        <taxon>eudicotyledons</taxon>
        <taxon>Gunneridae</taxon>
        <taxon>Pentapetalae</taxon>
        <taxon>rosids</taxon>
        <taxon>fabids</taxon>
        <taxon>Rosales</taxon>
        <taxon>Moraceae</taxon>
        <taxon>Ficeae</taxon>
        <taxon>Ficus</taxon>
    </lineage>
</organism>
<dbReference type="Proteomes" id="UP001187192">
    <property type="component" value="Unassembled WGS sequence"/>
</dbReference>
<name>A0AA88DRN7_FICCA</name>
<proteinExistence type="predicted"/>
<dbReference type="EMBL" id="BTGU01000093">
    <property type="protein sequence ID" value="GMN59935.1"/>
    <property type="molecule type" value="Genomic_DNA"/>
</dbReference>
<feature type="compositionally biased region" description="Basic residues" evidence="1">
    <location>
        <begin position="23"/>
        <end position="34"/>
    </location>
</feature>
<dbReference type="AlphaFoldDB" id="A0AA88DRN7"/>
<reference evidence="2" key="1">
    <citation type="submission" date="2023-07" db="EMBL/GenBank/DDBJ databases">
        <title>draft genome sequence of fig (Ficus carica).</title>
        <authorList>
            <person name="Takahashi T."/>
            <person name="Nishimura K."/>
        </authorList>
    </citation>
    <scope>NUCLEOTIDE SEQUENCE</scope>
</reference>
<protein>
    <submittedName>
        <fullName evidence="2">Uncharacterized protein</fullName>
    </submittedName>
</protein>
<sequence length="107" mass="12109">MSKDDLCSDEQCPATRLNYLPTRRKTKLSAKQKKANGAANDQPWPTPAAVAILQWKVLRDFRAKGLIVQATRTINGANIDARNLTRFELDPQCLEWAKKRCKNPSLE</sequence>
<feature type="region of interest" description="Disordered" evidence="1">
    <location>
        <begin position="23"/>
        <end position="43"/>
    </location>
</feature>
<gene>
    <name evidence="2" type="ORF">TIFTF001_029020</name>
</gene>
<comment type="caution">
    <text evidence="2">The sequence shown here is derived from an EMBL/GenBank/DDBJ whole genome shotgun (WGS) entry which is preliminary data.</text>
</comment>
<accession>A0AA88DRN7</accession>